<name>A0ABZ0B705_9SPHN</name>
<sequence length="199" mass="22854">MRKQTRWTLLGAGLTAAAGLAGYFKLRGCAVERPDYRVREKDGAAEVRDYPELLVVETTETGAREPSLRTGFRRLADYIFAKDRDGRKIPMTVPVLSDNAIDSRRWRTRFVMPARFRRETLPDPTPEVEIAVVPARRVGVIRFKGKATDAVLRDKERELRDWLAMHGHDPMGTAEHAYYDPPMKPARLRRTEVILPLRR</sequence>
<dbReference type="Gene3D" id="3.20.80.10">
    <property type="entry name" value="Regulatory factor, effector binding domain"/>
    <property type="match status" value="1"/>
</dbReference>
<evidence type="ECO:0000313" key="2">
    <source>
        <dbReference type="Proteomes" id="UP001302249"/>
    </source>
</evidence>
<reference evidence="1 2" key="1">
    <citation type="submission" date="2023-09" db="EMBL/GenBank/DDBJ databases">
        <authorList>
            <person name="Rey-Velasco X."/>
        </authorList>
    </citation>
    <scope>NUCLEOTIDE SEQUENCE [LARGE SCALE GENOMIC DNA]</scope>
    <source>
        <strain evidence="1 2">W311</strain>
    </source>
</reference>
<proteinExistence type="predicted"/>
<gene>
    <name evidence="1" type="ORF">RPR59_09945</name>
</gene>
<dbReference type="InterPro" id="IPR011256">
    <property type="entry name" value="Reg_factor_effector_dom_sf"/>
</dbReference>
<dbReference type="RefSeq" id="WP_313913585.1">
    <property type="nucleotide sequence ID" value="NZ_CP135076.1"/>
</dbReference>
<dbReference type="Proteomes" id="UP001302249">
    <property type="component" value="Chromosome"/>
</dbReference>
<organism evidence="1 2">
    <name type="scientific">Stakelama saccharophila</name>
    <dbReference type="NCBI Taxonomy" id="3075605"/>
    <lineage>
        <taxon>Bacteria</taxon>
        <taxon>Pseudomonadati</taxon>
        <taxon>Pseudomonadota</taxon>
        <taxon>Alphaproteobacteria</taxon>
        <taxon>Sphingomonadales</taxon>
        <taxon>Sphingomonadaceae</taxon>
        <taxon>Stakelama</taxon>
    </lineage>
</organism>
<dbReference type="EMBL" id="CP135076">
    <property type="protein sequence ID" value="WNO52780.1"/>
    <property type="molecule type" value="Genomic_DNA"/>
</dbReference>
<dbReference type="InterPro" id="IPR006917">
    <property type="entry name" value="SOUL_heme-bd"/>
</dbReference>
<dbReference type="Pfam" id="PF04832">
    <property type="entry name" value="SOUL"/>
    <property type="match status" value="1"/>
</dbReference>
<dbReference type="PANTHER" id="PTHR11220:SF1">
    <property type="entry name" value="HEME-BINDING PROTEIN 2"/>
    <property type="match status" value="1"/>
</dbReference>
<dbReference type="PANTHER" id="PTHR11220">
    <property type="entry name" value="HEME-BINDING PROTEIN-RELATED"/>
    <property type="match status" value="1"/>
</dbReference>
<accession>A0ABZ0B705</accession>
<protein>
    <submittedName>
        <fullName evidence="1">Heme-binding protein</fullName>
    </submittedName>
</protein>
<dbReference type="SUPFAM" id="SSF55136">
    <property type="entry name" value="Probable bacterial effector-binding domain"/>
    <property type="match status" value="1"/>
</dbReference>
<keyword evidence="2" id="KW-1185">Reference proteome</keyword>
<evidence type="ECO:0000313" key="1">
    <source>
        <dbReference type="EMBL" id="WNO52780.1"/>
    </source>
</evidence>